<dbReference type="InterPro" id="IPR006143">
    <property type="entry name" value="RND_pump_MFP"/>
</dbReference>
<dbReference type="Gene3D" id="1.10.287.470">
    <property type="entry name" value="Helix hairpin bin"/>
    <property type="match status" value="1"/>
</dbReference>
<dbReference type="GO" id="GO:1990281">
    <property type="term" value="C:efflux pump complex"/>
    <property type="evidence" value="ECO:0007669"/>
    <property type="project" value="TreeGrafter"/>
</dbReference>
<protein>
    <submittedName>
        <fullName evidence="3">Efflux transporter periplasmic adaptor subunit</fullName>
    </submittedName>
</protein>
<evidence type="ECO:0000313" key="3">
    <source>
        <dbReference type="EMBL" id="SQD77045.1"/>
    </source>
</evidence>
<dbReference type="PANTHER" id="PTHR30469:SF15">
    <property type="entry name" value="HLYD FAMILY OF SECRETION PROTEINS"/>
    <property type="match status" value="1"/>
</dbReference>
<dbReference type="Proteomes" id="UP000250163">
    <property type="component" value="Chromosome MORIYA"/>
</dbReference>
<comment type="similarity">
    <text evidence="1">Belongs to the membrane fusion protein (MFP) (TC 8.A.1) family.</text>
</comment>
<dbReference type="RefSeq" id="WP_112712493.1">
    <property type="nucleotide sequence ID" value="NZ_LS483250.1"/>
</dbReference>
<feature type="domain" description="CzcB-like barrel-sandwich hybrid" evidence="2">
    <location>
        <begin position="68"/>
        <end position="209"/>
    </location>
</feature>
<dbReference type="Gene3D" id="2.40.30.170">
    <property type="match status" value="1"/>
</dbReference>
<dbReference type="Pfam" id="PF25973">
    <property type="entry name" value="BSH_CzcB"/>
    <property type="match status" value="1"/>
</dbReference>
<reference evidence="4" key="1">
    <citation type="submission" date="2018-05" db="EMBL/GenBank/DDBJ databases">
        <authorList>
            <person name="Cea G.-C."/>
            <person name="William W."/>
        </authorList>
    </citation>
    <scope>NUCLEOTIDE SEQUENCE [LARGE SCALE GENOMIC DNA]</scope>
    <source>
        <strain evidence="4">DB21MT 5</strain>
    </source>
</reference>
<gene>
    <name evidence="3" type="ORF">MORIYA_0567</name>
</gene>
<dbReference type="KEGG" id="mya:MORIYA_0567"/>
<keyword evidence="4" id="KW-1185">Reference proteome</keyword>
<dbReference type="AlphaFoldDB" id="A0A330LSG3"/>
<dbReference type="OrthoDB" id="9806939at2"/>
<accession>A0A330LSG3</accession>
<evidence type="ECO:0000256" key="1">
    <source>
        <dbReference type="ARBA" id="ARBA00009477"/>
    </source>
</evidence>
<dbReference type="GO" id="GO:0015562">
    <property type="term" value="F:efflux transmembrane transporter activity"/>
    <property type="evidence" value="ECO:0007669"/>
    <property type="project" value="TreeGrafter"/>
</dbReference>
<evidence type="ECO:0000259" key="2">
    <source>
        <dbReference type="Pfam" id="PF25973"/>
    </source>
</evidence>
<dbReference type="PANTHER" id="PTHR30469">
    <property type="entry name" value="MULTIDRUG RESISTANCE PROTEIN MDTA"/>
    <property type="match status" value="1"/>
</dbReference>
<dbReference type="NCBIfam" id="TIGR01730">
    <property type="entry name" value="RND_mfp"/>
    <property type="match status" value="1"/>
</dbReference>
<proteinExistence type="inferred from homology"/>
<sequence>MRLYLLKVPLYILLLVVLCPMILYAAPDKDPPPKNSGPPPMLVEVSQITRGIVEPMVKLVGSISYTRVSRVAAEVAGIVKTIHFTAGSRVKVGQPLVTLRSDLLEARLAGVRANYRQSLLELERADKDLQRIKALYADKSISESLYDENYYRVLAQKKRVISLKAILDYQKLQIQKTQINAPFSGLIQAKLTEQGEWVDIGGQVAVVADDKDIEVEVDVPGHLLNFLYPGRQISVRSGDKDYTSLFVHFIPQGDIATRTFTVKLKLEQGKNLIAGMQALVSLPSGSKLNSLLVPRDAVIRQFGKPIVFLAVDGRAKMVTVQILGYKGLLVAIEAPEIDDFLQVITKGNERLHDGQAIRF</sequence>
<evidence type="ECO:0000313" key="4">
    <source>
        <dbReference type="Proteomes" id="UP000250163"/>
    </source>
</evidence>
<name>A0A330LSG3_9GAMM</name>
<dbReference type="InterPro" id="IPR058647">
    <property type="entry name" value="BSH_CzcB-like"/>
</dbReference>
<dbReference type="EMBL" id="LS483250">
    <property type="protein sequence ID" value="SQD77045.1"/>
    <property type="molecule type" value="Genomic_DNA"/>
</dbReference>
<organism evidence="3 4">
    <name type="scientific">Moritella yayanosii</name>
    <dbReference type="NCBI Taxonomy" id="69539"/>
    <lineage>
        <taxon>Bacteria</taxon>
        <taxon>Pseudomonadati</taxon>
        <taxon>Pseudomonadota</taxon>
        <taxon>Gammaproteobacteria</taxon>
        <taxon>Alteromonadales</taxon>
        <taxon>Moritellaceae</taxon>
        <taxon>Moritella</taxon>
    </lineage>
</organism>
<dbReference type="SUPFAM" id="SSF111369">
    <property type="entry name" value="HlyD-like secretion proteins"/>
    <property type="match status" value="1"/>
</dbReference>
<dbReference type="Gene3D" id="2.40.50.100">
    <property type="match status" value="1"/>
</dbReference>
<dbReference type="Gene3D" id="2.40.420.20">
    <property type="match status" value="1"/>
</dbReference>